<gene>
    <name evidence="2" type="ORF">EPI10_006937</name>
</gene>
<feature type="compositionally biased region" description="Basic and acidic residues" evidence="1">
    <location>
        <begin position="45"/>
        <end position="68"/>
    </location>
</feature>
<accession>A0A5B6WTR0</accession>
<sequence length="218" mass="25607">MQPQCSYIGIMEKIQEMNPQKEDENAMVQRVQDNLQSIAAEKVTKMQEEGATVEEKVNGRNTSREKTLKPVRKTSWKRFDSAKVMSHYSEESILRKRKSTEIEVEDCCTEETREDEAKRKKHDGQGVEGSRGGIYLAWKEEITIFEKLERLQISLIRWASSIKKGRDGLKSKLTKELENLMERERDDDTMAKLIDTRIRLNMEIDKDEMYWEQRARAN</sequence>
<organism evidence="2 3">
    <name type="scientific">Gossypium australe</name>
    <dbReference type="NCBI Taxonomy" id="47621"/>
    <lineage>
        <taxon>Eukaryota</taxon>
        <taxon>Viridiplantae</taxon>
        <taxon>Streptophyta</taxon>
        <taxon>Embryophyta</taxon>
        <taxon>Tracheophyta</taxon>
        <taxon>Spermatophyta</taxon>
        <taxon>Magnoliopsida</taxon>
        <taxon>eudicotyledons</taxon>
        <taxon>Gunneridae</taxon>
        <taxon>Pentapetalae</taxon>
        <taxon>rosids</taxon>
        <taxon>malvids</taxon>
        <taxon>Malvales</taxon>
        <taxon>Malvaceae</taxon>
        <taxon>Malvoideae</taxon>
        <taxon>Gossypium</taxon>
    </lineage>
</organism>
<dbReference type="EMBL" id="SMMG02000002">
    <property type="protein sequence ID" value="KAA3484883.1"/>
    <property type="molecule type" value="Genomic_DNA"/>
</dbReference>
<keyword evidence="3" id="KW-1185">Reference proteome</keyword>
<dbReference type="OrthoDB" id="10494991at2759"/>
<feature type="region of interest" description="Disordered" evidence="1">
    <location>
        <begin position="45"/>
        <end position="70"/>
    </location>
</feature>
<proteinExistence type="predicted"/>
<evidence type="ECO:0000313" key="3">
    <source>
        <dbReference type="Proteomes" id="UP000325315"/>
    </source>
</evidence>
<dbReference type="Proteomes" id="UP000325315">
    <property type="component" value="Unassembled WGS sequence"/>
</dbReference>
<evidence type="ECO:0000313" key="2">
    <source>
        <dbReference type="EMBL" id="KAA3484883.1"/>
    </source>
</evidence>
<reference evidence="3" key="1">
    <citation type="journal article" date="2019" name="Plant Biotechnol. J.">
        <title>Genome sequencing of the Australian wild diploid species Gossypium australe highlights disease resistance and delayed gland morphogenesis.</title>
        <authorList>
            <person name="Cai Y."/>
            <person name="Cai X."/>
            <person name="Wang Q."/>
            <person name="Wang P."/>
            <person name="Zhang Y."/>
            <person name="Cai C."/>
            <person name="Xu Y."/>
            <person name="Wang K."/>
            <person name="Zhou Z."/>
            <person name="Wang C."/>
            <person name="Geng S."/>
            <person name="Li B."/>
            <person name="Dong Q."/>
            <person name="Hou Y."/>
            <person name="Wang H."/>
            <person name="Ai P."/>
            <person name="Liu Z."/>
            <person name="Yi F."/>
            <person name="Sun M."/>
            <person name="An G."/>
            <person name="Cheng J."/>
            <person name="Zhang Y."/>
            <person name="Shi Q."/>
            <person name="Xie Y."/>
            <person name="Shi X."/>
            <person name="Chang Y."/>
            <person name="Huang F."/>
            <person name="Chen Y."/>
            <person name="Hong S."/>
            <person name="Mi L."/>
            <person name="Sun Q."/>
            <person name="Zhang L."/>
            <person name="Zhou B."/>
            <person name="Peng R."/>
            <person name="Zhang X."/>
            <person name="Liu F."/>
        </authorList>
    </citation>
    <scope>NUCLEOTIDE SEQUENCE [LARGE SCALE GENOMIC DNA]</scope>
    <source>
        <strain evidence="3">cv. PA1801</strain>
    </source>
</reference>
<evidence type="ECO:0000256" key="1">
    <source>
        <dbReference type="SAM" id="MobiDB-lite"/>
    </source>
</evidence>
<protein>
    <submittedName>
        <fullName evidence="2">Uncharacterized protein</fullName>
    </submittedName>
</protein>
<comment type="caution">
    <text evidence="2">The sequence shown here is derived from an EMBL/GenBank/DDBJ whole genome shotgun (WGS) entry which is preliminary data.</text>
</comment>
<dbReference type="AlphaFoldDB" id="A0A5B6WTR0"/>
<name>A0A5B6WTR0_9ROSI</name>